<name>A0A8J5WIJ3_ZIZPA</name>
<proteinExistence type="predicted"/>
<protein>
    <submittedName>
        <fullName evidence="2">Uncharacterized protein</fullName>
    </submittedName>
</protein>
<gene>
    <name evidence="2" type="ORF">GUJ93_ZPchr0011g28009</name>
</gene>
<accession>A0A8J5WIJ3</accession>
<evidence type="ECO:0000313" key="2">
    <source>
        <dbReference type="EMBL" id="KAG8089448.1"/>
    </source>
</evidence>
<evidence type="ECO:0000256" key="1">
    <source>
        <dbReference type="SAM" id="MobiDB-lite"/>
    </source>
</evidence>
<feature type="region of interest" description="Disordered" evidence="1">
    <location>
        <begin position="1"/>
        <end position="31"/>
    </location>
</feature>
<comment type="caution">
    <text evidence="2">The sequence shown here is derived from an EMBL/GenBank/DDBJ whole genome shotgun (WGS) entry which is preliminary data.</text>
</comment>
<dbReference type="AlphaFoldDB" id="A0A8J5WIJ3"/>
<dbReference type="Proteomes" id="UP000729402">
    <property type="component" value="Unassembled WGS sequence"/>
</dbReference>
<reference evidence="2" key="2">
    <citation type="submission" date="2021-02" db="EMBL/GenBank/DDBJ databases">
        <authorList>
            <person name="Kimball J.A."/>
            <person name="Haas M.W."/>
            <person name="Macchietto M."/>
            <person name="Kono T."/>
            <person name="Duquette J."/>
            <person name="Shao M."/>
        </authorList>
    </citation>
    <scope>NUCLEOTIDE SEQUENCE</scope>
    <source>
        <tissue evidence="2">Fresh leaf tissue</tissue>
    </source>
</reference>
<reference evidence="2" key="1">
    <citation type="journal article" date="2021" name="bioRxiv">
        <title>Whole Genome Assembly and Annotation of Northern Wild Rice, Zizania palustris L., Supports a Whole Genome Duplication in the Zizania Genus.</title>
        <authorList>
            <person name="Haas M."/>
            <person name="Kono T."/>
            <person name="Macchietto M."/>
            <person name="Millas R."/>
            <person name="McGilp L."/>
            <person name="Shao M."/>
            <person name="Duquette J."/>
            <person name="Hirsch C.N."/>
            <person name="Kimball J."/>
        </authorList>
    </citation>
    <scope>NUCLEOTIDE SEQUENCE</scope>
    <source>
        <tissue evidence="2">Fresh leaf tissue</tissue>
    </source>
</reference>
<keyword evidence="3" id="KW-1185">Reference proteome</keyword>
<organism evidence="2 3">
    <name type="scientific">Zizania palustris</name>
    <name type="common">Northern wild rice</name>
    <dbReference type="NCBI Taxonomy" id="103762"/>
    <lineage>
        <taxon>Eukaryota</taxon>
        <taxon>Viridiplantae</taxon>
        <taxon>Streptophyta</taxon>
        <taxon>Embryophyta</taxon>
        <taxon>Tracheophyta</taxon>
        <taxon>Spermatophyta</taxon>
        <taxon>Magnoliopsida</taxon>
        <taxon>Liliopsida</taxon>
        <taxon>Poales</taxon>
        <taxon>Poaceae</taxon>
        <taxon>BOP clade</taxon>
        <taxon>Oryzoideae</taxon>
        <taxon>Oryzeae</taxon>
        <taxon>Zizaniinae</taxon>
        <taxon>Zizania</taxon>
    </lineage>
</organism>
<evidence type="ECO:0000313" key="3">
    <source>
        <dbReference type="Proteomes" id="UP000729402"/>
    </source>
</evidence>
<dbReference type="EMBL" id="JAAALK010000081">
    <property type="protein sequence ID" value="KAG8089448.1"/>
    <property type="molecule type" value="Genomic_DNA"/>
</dbReference>
<sequence>MSPPPRCLLHSPQRLRSGRLAPLPPEPTAPATVGEVEPPHFMPDLPDANALLQRHQNQGLVALLERTGRMQIHRTRSLVNEDVTRCY</sequence>